<feature type="region of interest" description="Disordered" evidence="2">
    <location>
        <begin position="242"/>
        <end position="272"/>
    </location>
</feature>
<dbReference type="PANTHER" id="PTHR33269">
    <property type="entry name" value="NADH-UBIQUINONE OXIDOREDUCTASE CHAIN 6"/>
    <property type="match status" value="1"/>
</dbReference>
<dbReference type="PANTHER" id="PTHR33269:SF19">
    <property type="entry name" value="NADH-QUINONE OXIDOREDUCTASE SUBUNIT J"/>
    <property type="match status" value="1"/>
</dbReference>
<dbReference type="Proteomes" id="UP000246018">
    <property type="component" value="Unassembled WGS sequence"/>
</dbReference>
<feature type="transmembrane region" description="Helical" evidence="1">
    <location>
        <begin position="138"/>
        <end position="160"/>
    </location>
</feature>
<dbReference type="NCBIfam" id="NF005165">
    <property type="entry name" value="PRK06638.1-5"/>
    <property type="match status" value="1"/>
</dbReference>
<feature type="transmembrane region" description="Helical" evidence="1">
    <location>
        <begin position="90"/>
        <end position="118"/>
    </location>
</feature>
<accession>A0A2T8FA07</accession>
<keyword evidence="4" id="KW-1185">Reference proteome</keyword>
<keyword evidence="1" id="KW-1003">Cell membrane</keyword>
<comment type="caution">
    <text evidence="3">The sequence shown here is derived from an EMBL/GenBank/DDBJ whole genome shotgun (WGS) entry which is preliminary data.</text>
</comment>
<keyword evidence="1" id="KW-0520">NAD</keyword>
<dbReference type="OrthoDB" id="13239at2"/>
<dbReference type="AlphaFoldDB" id="A0A2T8FA07"/>
<dbReference type="GO" id="GO:0005886">
    <property type="term" value="C:plasma membrane"/>
    <property type="evidence" value="ECO:0007669"/>
    <property type="project" value="UniProtKB-SubCell"/>
</dbReference>
<name>A0A2T8FA07_9ACTN</name>
<dbReference type="EMBL" id="QDGZ01000005">
    <property type="protein sequence ID" value="PVG82529.1"/>
    <property type="molecule type" value="Genomic_DNA"/>
</dbReference>
<dbReference type="RefSeq" id="WP_116572834.1">
    <property type="nucleotide sequence ID" value="NZ_QDGZ01000005.1"/>
</dbReference>
<protein>
    <recommendedName>
        <fullName evidence="1">NADH-quinone oxidoreductase subunit J</fullName>
        <ecNumber evidence="1">7.1.1.-</ecNumber>
    </recommendedName>
</protein>
<feature type="transmembrane region" description="Helical" evidence="1">
    <location>
        <begin position="28"/>
        <end position="45"/>
    </location>
</feature>
<sequence>MVTFWILAPVMVAAALGILFVRKAVHAALLLAVVMTSLAVLYAVLEAPFLFAVQIIVYTGAILMLFLFVLMLVGVDASDSVVETIRGQRVLAALGGLLLGALLVVALSQVSLGTAVGLESANEGGNIQQLANILFSRYVFAFEATSALLITAAIGAMVLAHRERLTPKEGQAALAARRMRDYAETGKHPGPLPAPGVYARHNAVDTPALLPDGTASELSVNRVLAARGTVRSAPALADDIDEVRKQLGVDPTEMPERSGKSSAPATTTEDVK</sequence>
<comment type="subcellular location">
    <subcellularLocation>
        <location evidence="1">Cell membrane</location>
        <topology evidence="1">Multi-pass membrane protein</topology>
    </subcellularLocation>
</comment>
<dbReference type="Pfam" id="PF00499">
    <property type="entry name" value="Oxidored_q3"/>
    <property type="match status" value="1"/>
</dbReference>
<evidence type="ECO:0000313" key="4">
    <source>
        <dbReference type="Proteomes" id="UP000246018"/>
    </source>
</evidence>
<dbReference type="InterPro" id="IPR001457">
    <property type="entry name" value="NADH_UbQ/plastoQ_OxRdtase_su6"/>
</dbReference>
<keyword evidence="1" id="KW-0812">Transmembrane</keyword>
<keyword evidence="1" id="KW-0874">Quinone</keyword>
<reference evidence="3 4" key="1">
    <citation type="submission" date="2018-04" db="EMBL/GenBank/DDBJ databases">
        <title>Genome of Nocardioides gansuensis WSJ-1.</title>
        <authorList>
            <person name="Wu S."/>
            <person name="Wang G."/>
        </authorList>
    </citation>
    <scope>NUCLEOTIDE SEQUENCE [LARGE SCALE GENOMIC DNA]</scope>
    <source>
        <strain evidence="3 4">WSJ-1</strain>
    </source>
</reference>
<comment type="similarity">
    <text evidence="1">Belongs to the complex I subunit 6 family.</text>
</comment>
<dbReference type="GO" id="GO:0008137">
    <property type="term" value="F:NADH dehydrogenase (ubiquinone) activity"/>
    <property type="evidence" value="ECO:0007669"/>
    <property type="project" value="UniProtKB-UniRule"/>
</dbReference>
<dbReference type="EC" id="7.1.1.-" evidence="1"/>
<evidence type="ECO:0000256" key="2">
    <source>
        <dbReference type="SAM" id="MobiDB-lite"/>
    </source>
</evidence>
<dbReference type="Gene3D" id="1.20.120.1200">
    <property type="entry name" value="NADH-ubiquinone/plastoquinone oxidoreductase chain 6, subunit NuoJ"/>
    <property type="match status" value="1"/>
</dbReference>
<comment type="catalytic activity">
    <reaction evidence="1">
        <text>a quinone + NADH + 5 H(+)(in) = a quinol + NAD(+) + 4 H(+)(out)</text>
        <dbReference type="Rhea" id="RHEA:57888"/>
        <dbReference type="ChEBI" id="CHEBI:15378"/>
        <dbReference type="ChEBI" id="CHEBI:24646"/>
        <dbReference type="ChEBI" id="CHEBI:57540"/>
        <dbReference type="ChEBI" id="CHEBI:57945"/>
        <dbReference type="ChEBI" id="CHEBI:132124"/>
    </reaction>
</comment>
<keyword evidence="1" id="KW-1133">Transmembrane helix</keyword>
<evidence type="ECO:0000313" key="3">
    <source>
        <dbReference type="EMBL" id="PVG82529.1"/>
    </source>
</evidence>
<feature type="compositionally biased region" description="Polar residues" evidence="2">
    <location>
        <begin position="260"/>
        <end position="272"/>
    </location>
</feature>
<feature type="transmembrane region" description="Helical" evidence="1">
    <location>
        <begin position="51"/>
        <end position="78"/>
    </location>
</feature>
<gene>
    <name evidence="3" type="ORF">DDE18_13880</name>
</gene>
<feature type="transmembrane region" description="Helical" evidence="1">
    <location>
        <begin position="6"/>
        <end position="21"/>
    </location>
</feature>
<comment type="function">
    <text evidence="1">NDH-1 shuttles electrons from NADH, via FMN and iron-sulfur (Fe-S) centers, to quinones in the respiratory chain. Couples the redox reaction to proton translocation (for every two electrons transferred, four hydrogen ions are translocated across the cytoplasmic membrane), and thus conserves the redox energy in a proton gradient.</text>
</comment>
<dbReference type="InterPro" id="IPR042106">
    <property type="entry name" value="Nuo/plastoQ_OxRdtase_6_NuoJ"/>
</dbReference>
<evidence type="ECO:0000256" key="1">
    <source>
        <dbReference type="RuleBase" id="RU004429"/>
    </source>
</evidence>
<keyword evidence="1" id="KW-0472">Membrane</keyword>
<organism evidence="3 4">
    <name type="scientific">Nocardioides gansuensis</name>
    <dbReference type="NCBI Taxonomy" id="2138300"/>
    <lineage>
        <taxon>Bacteria</taxon>
        <taxon>Bacillati</taxon>
        <taxon>Actinomycetota</taxon>
        <taxon>Actinomycetes</taxon>
        <taxon>Propionibacteriales</taxon>
        <taxon>Nocardioidaceae</taxon>
        <taxon>Nocardioides</taxon>
    </lineage>
</organism>
<proteinExistence type="inferred from homology"/>
<dbReference type="GO" id="GO:0048038">
    <property type="term" value="F:quinone binding"/>
    <property type="evidence" value="ECO:0007669"/>
    <property type="project" value="UniProtKB-UniRule"/>
</dbReference>